<accession>A0AAN6W1L4</accession>
<dbReference type="GO" id="GO:0051287">
    <property type="term" value="F:NAD binding"/>
    <property type="evidence" value="ECO:0007669"/>
    <property type="project" value="InterPro"/>
</dbReference>
<dbReference type="InterPro" id="IPR029752">
    <property type="entry name" value="D-isomer_DH_CS1"/>
</dbReference>
<protein>
    <submittedName>
        <fullName evidence="4">2-hydroxyacid dehydrogenase</fullName>
    </submittedName>
</protein>
<comment type="caution">
    <text evidence="4">The sequence shown here is derived from an EMBL/GenBank/DDBJ whole genome shotgun (WGS) entry which is preliminary data.</text>
</comment>
<evidence type="ECO:0000256" key="1">
    <source>
        <dbReference type="ARBA" id="ARBA00023002"/>
    </source>
</evidence>
<dbReference type="EMBL" id="MU866355">
    <property type="protein sequence ID" value="KAK4173285.1"/>
    <property type="molecule type" value="Genomic_DNA"/>
</dbReference>
<sequence length="372" mass="41657">MSALSNTKMGSVNPPINPSTNPLDRDILLFEMPAPRDDEWIAHLQIKYPGLEIRWHTFEFSMTPKPLPDEVYDGVTLLVGFMPHPAEKLPKVRYVQLMSAGADRWITNGLYKNPNVTFCTANGTHAPQIAEWVIGTWLMANHKFIDYAEQQKKATWNRQASLHIEDSPGLRMGILGYGAIGRHCARLGQALGMEVYAYTRSEKATPEARKDDSYVVQGTGDPDGLIPTKWFHGSSKKSINEFLSQDLDLLVISLPLTEATKYIISKEQFDILAKKKTFVSNIARGQHINTEDLIEALNEGKIRGAALDVADPEPLTDGHPLWSAPNVFITPHVSWQTPHLLQRIKAVVERNLEGLSGEKPNLINMMNKTHGY</sequence>
<gene>
    <name evidence="4" type="ORF">QBC36DRAFT_245799</name>
</gene>
<reference evidence="4" key="2">
    <citation type="submission" date="2023-05" db="EMBL/GenBank/DDBJ databases">
        <authorList>
            <consortium name="Lawrence Berkeley National Laboratory"/>
            <person name="Steindorff A."/>
            <person name="Hensen N."/>
            <person name="Bonometti L."/>
            <person name="Westerberg I."/>
            <person name="Brannstrom I.O."/>
            <person name="Guillou S."/>
            <person name="Cros-Aarteil S."/>
            <person name="Calhoun S."/>
            <person name="Haridas S."/>
            <person name="Kuo A."/>
            <person name="Mondo S."/>
            <person name="Pangilinan J."/>
            <person name="Riley R."/>
            <person name="Labutti K."/>
            <person name="Andreopoulos B."/>
            <person name="Lipzen A."/>
            <person name="Chen C."/>
            <person name="Yanf M."/>
            <person name="Daum C."/>
            <person name="Ng V."/>
            <person name="Clum A."/>
            <person name="Ohm R."/>
            <person name="Martin F."/>
            <person name="Silar P."/>
            <person name="Natvig D."/>
            <person name="Lalanne C."/>
            <person name="Gautier V."/>
            <person name="Ament-Velasquez S.L."/>
            <person name="Kruys A."/>
            <person name="Hutchinson M.I."/>
            <person name="Powell A.J."/>
            <person name="Barry K."/>
            <person name="Miller A.N."/>
            <person name="Grigoriev I.V."/>
            <person name="Debuchy R."/>
            <person name="Gladieux P."/>
            <person name="Thoren M.H."/>
            <person name="Johannesson H."/>
        </authorList>
    </citation>
    <scope>NUCLEOTIDE SEQUENCE</scope>
    <source>
        <strain evidence="4">CBS 892.96</strain>
    </source>
</reference>
<dbReference type="PANTHER" id="PTHR43333:SF1">
    <property type="entry name" value="D-ISOMER SPECIFIC 2-HYDROXYACID DEHYDROGENASE NAD-BINDING DOMAIN-CONTAINING PROTEIN"/>
    <property type="match status" value="1"/>
</dbReference>
<dbReference type="InterPro" id="IPR036291">
    <property type="entry name" value="NAD(P)-bd_dom_sf"/>
</dbReference>
<reference evidence="4" key="1">
    <citation type="journal article" date="2023" name="Mol. Phylogenet. Evol.">
        <title>Genome-scale phylogeny and comparative genomics of the fungal order Sordariales.</title>
        <authorList>
            <person name="Hensen N."/>
            <person name="Bonometti L."/>
            <person name="Westerberg I."/>
            <person name="Brannstrom I.O."/>
            <person name="Guillou S."/>
            <person name="Cros-Aarteil S."/>
            <person name="Calhoun S."/>
            <person name="Haridas S."/>
            <person name="Kuo A."/>
            <person name="Mondo S."/>
            <person name="Pangilinan J."/>
            <person name="Riley R."/>
            <person name="LaButti K."/>
            <person name="Andreopoulos B."/>
            <person name="Lipzen A."/>
            <person name="Chen C."/>
            <person name="Yan M."/>
            <person name="Daum C."/>
            <person name="Ng V."/>
            <person name="Clum A."/>
            <person name="Steindorff A."/>
            <person name="Ohm R.A."/>
            <person name="Martin F."/>
            <person name="Silar P."/>
            <person name="Natvig D.O."/>
            <person name="Lalanne C."/>
            <person name="Gautier V."/>
            <person name="Ament-Velasquez S.L."/>
            <person name="Kruys A."/>
            <person name="Hutchinson M.I."/>
            <person name="Powell A.J."/>
            <person name="Barry K."/>
            <person name="Miller A.N."/>
            <person name="Grigoriev I.V."/>
            <person name="Debuchy R."/>
            <person name="Gladieux P."/>
            <person name="Hiltunen Thoren M."/>
            <person name="Johannesson H."/>
        </authorList>
    </citation>
    <scope>NUCLEOTIDE SEQUENCE</scope>
    <source>
        <strain evidence="4">CBS 892.96</strain>
    </source>
</reference>
<dbReference type="Gene3D" id="3.40.50.720">
    <property type="entry name" value="NAD(P)-binding Rossmann-like Domain"/>
    <property type="match status" value="2"/>
</dbReference>
<proteinExistence type="predicted"/>
<name>A0AAN6W1L4_9PEZI</name>
<dbReference type="GO" id="GO:0016491">
    <property type="term" value="F:oxidoreductase activity"/>
    <property type="evidence" value="ECO:0007669"/>
    <property type="project" value="UniProtKB-KW"/>
</dbReference>
<dbReference type="SUPFAM" id="SSF51735">
    <property type="entry name" value="NAD(P)-binding Rossmann-fold domains"/>
    <property type="match status" value="1"/>
</dbReference>
<evidence type="ECO:0000259" key="3">
    <source>
        <dbReference type="Pfam" id="PF02826"/>
    </source>
</evidence>
<evidence type="ECO:0000256" key="2">
    <source>
        <dbReference type="ARBA" id="ARBA00023027"/>
    </source>
</evidence>
<evidence type="ECO:0000313" key="5">
    <source>
        <dbReference type="Proteomes" id="UP001302321"/>
    </source>
</evidence>
<dbReference type="AlphaFoldDB" id="A0AAN6W1L4"/>
<dbReference type="InterPro" id="IPR006140">
    <property type="entry name" value="D-isomer_DH_NAD-bd"/>
</dbReference>
<keyword evidence="2" id="KW-0520">NAD</keyword>
<evidence type="ECO:0000313" key="4">
    <source>
        <dbReference type="EMBL" id="KAK4173285.1"/>
    </source>
</evidence>
<organism evidence="4 5">
    <name type="scientific">Triangularia setosa</name>
    <dbReference type="NCBI Taxonomy" id="2587417"/>
    <lineage>
        <taxon>Eukaryota</taxon>
        <taxon>Fungi</taxon>
        <taxon>Dikarya</taxon>
        <taxon>Ascomycota</taxon>
        <taxon>Pezizomycotina</taxon>
        <taxon>Sordariomycetes</taxon>
        <taxon>Sordariomycetidae</taxon>
        <taxon>Sordariales</taxon>
        <taxon>Podosporaceae</taxon>
        <taxon>Triangularia</taxon>
    </lineage>
</organism>
<feature type="domain" description="D-isomer specific 2-hydroxyacid dehydrogenase NAD-binding" evidence="3">
    <location>
        <begin position="233"/>
        <end position="334"/>
    </location>
</feature>
<dbReference type="PROSITE" id="PS00065">
    <property type="entry name" value="D_2_HYDROXYACID_DH_1"/>
    <property type="match status" value="1"/>
</dbReference>
<dbReference type="Pfam" id="PF02826">
    <property type="entry name" value="2-Hacid_dh_C"/>
    <property type="match status" value="2"/>
</dbReference>
<keyword evidence="5" id="KW-1185">Reference proteome</keyword>
<feature type="domain" description="D-isomer specific 2-hydroxyacid dehydrogenase NAD-binding" evidence="3">
    <location>
        <begin position="136"/>
        <end position="208"/>
    </location>
</feature>
<keyword evidence="1" id="KW-0560">Oxidoreductase</keyword>
<dbReference type="Proteomes" id="UP001302321">
    <property type="component" value="Unassembled WGS sequence"/>
</dbReference>
<dbReference type="CDD" id="cd12163">
    <property type="entry name" value="2-Hacid_dh_5"/>
    <property type="match status" value="1"/>
</dbReference>
<dbReference type="PANTHER" id="PTHR43333">
    <property type="entry name" value="2-HACID_DH_C DOMAIN-CONTAINING PROTEIN"/>
    <property type="match status" value="1"/>
</dbReference>